<protein>
    <submittedName>
        <fullName evidence="1">Uncharacterized protein</fullName>
    </submittedName>
</protein>
<evidence type="ECO:0000313" key="1">
    <source>
        <dbReference type="EMBL" id="PPK94278.1"/>
    </source>
</evidence>
<name>A0A2S6IJA6_9ACTN</name>
<accession>A0A2S6IJA6</accession>
<comment type="caution">
    <text evidence="1">The sequence shown here is derived from an EMBL/GenBank/DDBJ whole genome shotgun (WGS) entry which is preliminary data.</text>
</comment>
<dbReference type="AlphaFoldDB" id="A0A2S6IJA6"/>
<sequence length="229" mass="23706">MDPRAQAARNNAAWCDAVCRSHGLQPRLGHRAWTSAVRTPPLHPDAVTLVPGAPAEDVLARLDTGSPGCSVKDSFADLHLAPAGFRMLFEAAWIRRGPGRVGGPAAEPVRDAGELLEWVDAWSGGGDEPHPFSPALLHEPGVTVLAVREGGRVVAGGVLNLAAGAIGLSNVFAVEGTPPGAAWSGCTAAAAALQPGTPLVGYEHGDDLATALEHGFEPLGPLRVWLARR</sequence>
<evidence type="ECO:0000313" key="2">
    <source>
        <dbReference type="Proteomes" id="UP000239485"/>
    </source>
</evidence>
<organism evidence="1 2">
    <name type="scientific">Kineococcus xinjiangensis</name>
    <dbReference type="NCBI Taxonomy" id="512762"/>
    <lineage>
        <taxon>Bacteria</taxon>
        <taxon>Bacillati</taxon>
        <taxon>Actinomycetota</taxon>
        <taxon>Actinomycetes</taxon>
        <taxon>Kineosporiales</taxon>
        <taxon>Kineosporiaceae</taxon>
        <taxon>Kineococcus</taxon>
    </lineage>
</organism>
<proteinExistence type="predicted"/>
<gene>
    <name evidence="1" type="ORF">CLV92_108181</name>
</gene>
<dbReference type="RefSeq" id="WP_104433206.1">
    <property type="nucleotide sequence ID" value="NZ_PTJD01000008.1"/>
</dbReference>
<dbReference type="Proteomes" id="UP000239485">
    <property type="component" value="Unassembled WGS sequence"/>
</dbReference>
<keyword evidence="2" id="KW-1185">Reference proteome</keyword>
<dbReference type="OrthoDB" id="153065at2"/>
<dbReference type="EMBL" id="PTJD01000008">
    <property type="protein sequence ID" value="PPK94278.1"/>
    <property type="molecule type" value="Genomic_DNA"/>
</dbReference>
<reference evidence="1 2" key="1">
    <citation type="submission" date="2018-02" db="EMBL/GenBank/DDBJ databases">
        <title>Genomic Encyclopedia of Archaeal and Bacterial Type Strains, Phase II (KMG-II): from individual species to whole genera.</title>
        <authorList>
            <person name="Goeker M."/>
        </authorList>
    </citation>
    <scope>NUCLEOTIDE SEQUENCE [LARGE SCALE GENOMIC DNA]</scope>
    <source>
        <strain evidence="1 2">DSM 22857</strain>
    </source>
</reference>